<dbReference type="InterPro" id="IPR013747">
    <property type="entry name" value="ACP_syn_III_C"/>
</dbReference>
<dbReference type="AlphaFoldDB" id="A0A1M4Z0W9"/>
<keyword evidence="6" id="KW-1185">Reference proteome</keyword>
<dbReference type="PANTHER" id="PTHR34069">
    <property type="entry name" value="3-OXOACYL-[ACYL-CARRIER-PROTEIN] SYNTHASE 3"/>
    <property type="match status" value="1"/>
</dbReference>
<dbReference type="GO" id="GO:0004315">
    <property type="term" value="F:3-oxoacyl-[acyl-carrier-protein] synthase activity"/>
    <property type="evidence" value="ECO:0007669"/>
    <property type="project" value="InterPro"/>
</dbReference>
<keyword evidence="1" id="KW-0808">Transferase</keyword>
<feature type="domain" description="Beta-ketoacyl-[acyl-carrier-protein] synthase III N-terminal" evidence="4">
    <location>
        <begin position="150"/>
        <end position="228"/>
    </location>
</feature>
<dbReference type="GO" id="GO:0006633">
    <property type="term" value="P:fatty acid biosynthetic process"/>
    <property type="evidence" value="ECO:0007669"/>
    <property type="project" value="InterPro"/>
</dbReference>
<accession>A0A1M4Z0W9</accession>
<protein>
    <submittedName>
        <fullName evidence="5">Beta-ketodecanoyl-[acyl-carrier-protein] synthase</fullName>
    </submittedName>
</protein>
<dbReference type="InterPro" id="IPR016039">
    <property type="entry name" value="Thiolase-like"/>
</dbReference>
<reference evidence="5 6" key="1">
    <citation type="submission" date="2016-11" db="EMBL/GenBank/DDBJ databases">
        <authorList>
            <person name="Varghese N."/>
            <person name="Submissions S."/>
        </authorList>
    </citation>
    <scope>NUCLEOTIDE SEQUENCE [LARGE SCALE GENOMIC DNA]</scope>
    <source>
        <strain evidence="5 6">DSM 29341</strain>
    </source>
</reference>
<evidence type="ECO:0000256" key="1">
    <source>
        <dbReference type="ARBA" id="ARBA00022679"/>
    </source>
</evidence>
<evidence type="ECO:0000259" key="3">
    <source>
        <dbReference type="Pfam" id="PF08541"/>
    </source>
</evidence>
<dbReference type="Pfam" id="PF08541">
    <property type="entry name" value="ACP_syn_III_C"/>
    <property type="match status" value="1"/>
</dbReference>
<dbReference type="SUPFAM" id="SSF53901">
    <property type="entry name" value="Thiolase-like"/>
    <property type="match status" value="1"/>
</dbReference>
<dbReference type="NCBIfam" id="NF005703">
    <property type="entry name" value="PRK07515.1"/>
    <property type="match status" value="1"/>
</dbReference>
<sequence length="377" mass="41136">MHTPAITGTGVFTPENVITNAELVKAFNAYADKMNAANAEAIAAGEMEPMQHSSEEFIVKASGIENRYVMDKTGVLDPDVMHPLLRQRSDDEPGIMTEMALDACHKALAQAGRTAADVDLVICAASNHERAYPAVAVEIQKELGATGFGFDMNVACSSATFGIQAAADMIRSGSVRAALVVNPEICSGHLEWRDRDCHFIFGDVATATLIERIEDAKGPHFEILSTRCATEFSNNIRNNNGFLRRTRPDGLKDRRDMQFMQNGRKVFKEVLPMVSKHISDHMAAEGIQSSDLRRLWLHQANKTMNDFIGKKVLGREPEPGEQPNILQDYANTSSAGSIIAFSKYSDDLQDGDIGLICSFGAGYSVGSVIVKRHTKAA</sequence>
<evidence type="ECO:0000313" key="5">
    <source>
        <dbReference type="EMBL" id="SHF11723.1"/>
    </source>
</evidence>
<organism evidence="5 6">
    <name type="scientific">Ruegeria intermedia</name>
    <dbReference type="NCBI Taxonomy" id="996115"/>
    <lineage>
        <taxon>Bacteria</taxon>
        <taxon>Pseudomonadati</taxon>
        <taxon>Pseudomonadota</taxon>
        <taxon>Alphaproteobacteria</taxon>
        <taxon>Rhodobacterales</taxon>
        <taxon>Roseobacteraceae</taxon>
        <taxon>Ruegeria</taxon>
    </lineage>
</organism>
<dbReference type="Pfam" id="PF08545">
    <property type="entry name" value="ACP_syn_III"/>
    <property type="match status" value="1"/>
</dbReference>
<dbReference type="EMBL" id="FQVK01000017">
    <property type="protein sequence ID" value="SHF11723.1"/>
    <property type="molecule type" value="Genomic_DNA"/>
</dbReference>
<evidence type="ECO:0000256" key="2">
    <source>
        <dbReference type="ARBA" id="ARBA00023315"/>
    </source>
</evidence>
<evidence type="ECO:0000313" key="6">
    <source>
        <dbReference type="Proteomes" id="UP000325134"/>
    </source>
</evidence>
<feature type="domain" description="Beta-ketoacyl-[acyl-carrier-protein] synthase III C-terminal" evidence="3">
    <location>
        <begin position="283"/>
        <end position="371"/>
    </location>
</feature>
<dbReference type="RefSeq" id="WP_149776468.1">
    <property type="nucleotide sequence ID" value="NZ_FQVK01000017.1"/>
</dbReference>
<dbReference type="GO" id="GO:0044550">
    <property type="term" value="P:secondary metabolite biosynthetic process"/>
    <property type="evidence" value="ECO:0007669"/>
    <property type="project" value="TreeGrafter"/>
</dbReference>
<dbReference type="OrthoDB" id="4336181at2"/>
<keyword evidence="2" id="KW-0012">Acyltransferase</keyword>
<evidence type="ECO:0000259" key="4">
    <source>
        <dbReference type="Pfam" id="PF08545"/>
    </source>
</evidence>
<gene>
    <name evidence="5" type="ORF">SAMN05444279_11789</name>
</gene>
<dbReference type="Gene3D" id="3.40.47.10">
    <property type="match status" value="2"/>
</dbReference>
<proteinExistence type="predicted"/>
<dbReference type="CDD" id="cd00830">
    <property type="entry name" value="KAS_III"/>
    <property type="match status" value="1"/>
</dbReference>
<dbReference type="Proteomes" id="UP000325134">
    <property type="component" value="Unassembled WGS sequence"/>
</dbReference>
<dbReference type="PANTHER" id="PTHR34069:SF2">
    <property type="entry name" value="BETA-KETOACYL-[ACYL-CARRIER-PROTEIN] SYNTHASE III"/>
    <property type="match status" value="1"/>
</dbReference>
<name>A0A1M4Z0W9_9RHOB</name>
<dbReference type="InterPro" id="IPR013751">
    <property type="entry name" value="ACP_syn_III_N"/>
</dbReference>